<dbReference type="EMBL" id="UOEQ01000493">
    <property type="protein sequence ID" value="VAW23915.1"/>
    <property type="molecule type" value="Genomic_DNA"/>
</dbReference>
<protein>
    <recommendedName>
        <fullName evidence="2">HTH arsR-type domain-containing protein</fullName>
    </recommendedName>
</protein>
<evidence type="ECO:0000313" key="1">
    <source>
        <dbReference type="EMBL" id="VAW23915.1"/>
    </source>
</evidence>
<dbReference type="InterPro" id="IPR036388">
    <property type="entry name" value="WH-like_DNA-bd_sf"/>
</dbReference>
<gene>
    <name evidence="1" type="ORF">MNBD_ALPHA11-1591</name>
</gene>
<reference evidence="1" key="1">
    <citation type="submission" date="2018-06" db="EMBL/GenBank/DDBJ databases">
        <authorList>
            <person name="Zhirakovskaya E."/>
        </authorList>
    </citation>
    <scope>NUCLEOTIDE SEQUENCE</scope>
</reference>
<accession>A0A3B0TZ94</accession>
<dbReference type="SUPFAM" id="SSF46785">
    <property type="entry name" value="Winged helix' DNA-binding domain"/>
    <property type="match status" value="1"/>
</dbReference>
<proteinExistence type="predicted"/>
<dbReference type="InterPro" id="IPR036390">
    <property type="entry name" value="WH_DNA-bd_sf"/>
</dbReference>
<organism evidence="1">
    <name type="scientific">hydrothermal vent metagenome</name>
    <dbReference type="NCBI Taxonomy" id="652676"/>
    <lineage>
        <taxon>unclassified sequences</taxon>
        <taxon>metagenomes</taxon>
        <taxon>ecological metagenomes</taxon>
    </lineage>
</organism>
<feature type="non-terminal residue" evidence="1">
    <location>
        <position position="49"/>
    </location>
</feature>
<sequence length="49" mass="5395">MSTRAKIELYEEFSQVARALGSAHRLDILEHLAQGERGVDALAERVGLS</sequence>
<evidence type="ECO:0008006" key="2">
    <source>
        <dbReference type="Google" id="ProtNLM"/>
    </source>
</evidence>
<dbReference type="Gene3D" id="1.10.10.10">
    <property type="entry name" value="Winged helix-like DNA-binding domain superfamily/Winged helix DNA-binding domain"/>
    <property type="match status" value="1"/>
</dbReference>
<dbReference type="AlphaFoldDB" id="A0A3B0TZ94"/>
<name>A0A3B0TZ94_9ZZZZ</name>